<keyword evidence="1" id="KW-1133">Transmembrane helix</keyword>
<name>A0ABS2NIJ6_9BACI</name>
<sequence length="154" mass="18113">MKHKTFEEWMTYVRDEVDEKTRVEFENHLYECDQCMEVYLEAIERQETSFPTVTDPDGFTDGIMAMIEQEKPVTKIENPRTYAKTKFYQKSVFHYLVAATMTLLLMTTGVFQELMTIVTDFENKSPKESITEGIMKETFSFVEEPNQTNKEANE</sequence>
<evidence type="ECO:0000313" key="3">
    <source>
        <dbReference type="Proteomes" id="UP001646157"/>
    </source>
</evidence>
<accession>A0ABS2NIJ6</accession>
<evidence type="ECO:0008006" key="4">
    <source>
        <dbReference type="Google" id="ProtNLM"/>
    </source>
</evidence>
<keyword evidence="3" id="KW-1185">Reference proteome</keyword>
<proteinExistence type="predicted"/>
<evidence type="ECO:0000256" key="1">
    <source>
        <dbReference type="SAM" id="Phobius"/>
    </source>
</evidence>
<protein>
    <recommendedName>
        <fullName evidence="4">Zinc-finger domain-containing protein</fullName>
    </recommendedName>
</protein>
<dbReference type="Proteomes" id="UP001646157">
    <property type="component" value="Unassembled WGS sequence"/>
</dbReference>
<feature type="transmembrane region" description="Helical" evidence="1">
    <location>
        <begin position="92"/>
        <end position="111"/>
    </location>
</feature>
<dbReference type="EMBL" id="JAFBDZ010000005">
    <property type="protein sequence ID" value="MBM7587599.1"/>
    <property type="molecule type" value="Genomic_DNA"/>
</dbReference>
<dbReference type="RefSeq" id="WP_205174782.1">
    <property type="nucleotide sequence ID" value="NZ_JAFBDZ010000005.1"/>
</dbReference>
<keyword evidence="1" id="KW-0472">Membrane</keyword>
<reference evidence="2 3" key="1">
    <citation type="submission" date="2021-01" db="EMBL/GenBank/DDBJ databases">
        <title>Genomic Encyclopedia of Type Strains, Phase IV (KMG-IV): sequencing the most valuable type-strain genomes for metagenomic binning, comparative biology and taxonomic classification.</title>
        <authorList>
            <person name="Goeker M."/>
        </authorList>
    </citation>
    <scope>NUCLEOTIDE SEQUENCE [LARGE SCALE GENOMIC DNA]</scope>
    <source>
        <strain evidence="2 3">DSM 24834</strain>
    </source>
</reference>
<gene>
    <name evidence="2" type="ORF">JOC86_004173</name>
</gene>
<keyword evidence="1" id="KW-0812">Transmembrane</keyword>
<organism evidence="2 3">
    <name type="scientific">Rossellomorea pakistanensis</name>
    <dbReference type="NCBI Taxonomy" id="992288"/>
    <lineage>
        <taxon>Bacteria</taxon>
        <taxon>Bacillati</taxon>
        <taxon>Bacillota</taxon>
        <taxon>Bacilli</taxon>
        <taxon>Bacillales</taxon>
        <taxon>Bacillaceae</taxon>
        <taxon>Rossellomorea</taxon>
    </lineage>
</organism>
<comment type="caution">
    <text evidence="2">The sequence shown here is derived from an EMBL/GenBank/DDBJ whole genome shotgun (WGS) entry which is preliminary data.</text>
</comment>
<evidence type="ECO:0000313" key="2">
    <source>
        <dbReference type="EMBL" id="MBM7587599.1"/>
    </source>
</evidence>